<dbReference type="GO" id="GO:0031012">
    <property type="term" value="C:extracellular matrix"/>
    <property type="evidence" value="ECO:0007669"/>
    <property type="project" value="TreeGrafter"/>
</dbReference>
<dbReference type="WBParaSite" id="ECPE_0000041501-mRNA-1">
    <property type="protein sequence ID" value="ECPE_0000041501-mRNA-1"/>
    <property type="gene ID" value="ECPE_0000041501"/>
</dbReference>
<dbReference type="GO" id="GO:0007508">
    <property type="term" value="P:larval heart development"/>
    <property type="evidence" value="ECO:0007669"/>
    <property type="project" value="TreeGrafter"/>
</dbReference>
<dbReference type="OrthoDB" id="6243574at2759"/>
<dbReference type="AlphaFoldDB" id="A0A183A0D0"/>
<keyword evidence="2" id="KW-1185">Reference proteome</keyword>
<dbReference type="Proteomes" id="UP000272942">
    <property type="component" value="Unassembled WGS sequence"/>
</dbReference>
<dbReference type="EMBL" id="UZAN01001335">
    <property type="protein sequence ID" value="VDP22383.1"/>
    <property type="molecule type" value="Genomic_DNA"/>
</dbReference>
<reference evidence="3" key="1">
    <citation type="submission" date="2016-06" db="UniProtKB">
        <authorList>
            <consortium name="WormBaseParasite"/>
        </authorList>
    </citation>
    <scope>IDENTIFICATION</scope>
</reference>
<protein>
    <submittedName>
        <fullName evidence="3">CHASE domain-containing protein</fullName>
    </submittedName>
</protein>
<sequence>MPWKLFQANQGHRRYLAYRKARDDAARPQKHQRTGYEVALARSVKACPKAYFNYVQSKGKLRESEGSIELSPGTLAITAGEKAEGLLSYYYTNRTLPPRLVQEMPQLYITSVEVTVEPINLNKHRAACPDGLHPAIIQPLADILAPPVAVLFNLSLNQAVIPNEWKMAEVMPVFKAGRWEISGNYRPGLPGSA</sequence>
<dbReference type="GO" id="GO:0061343">
    <property type="term" value="P:cell adhesion involved in heart morphogenesis"/>
    <property type="evidence" value="ECO:0007669"/>
    <property type="project" value="TreeGrafter"/>
</dbReference>
<organism evidence="3">
    <name type="scientific">Echinostoma caproni</name>
    <dbReference type="NCBI Taxonomy" id="27848"/>
    <lineage>
        <taxon>Eukaryota</taxon>
        <taxon>Metazoa</taxon>
        <taxon>Spiralia</taxon>
        <taxon>Lophotrochozoa</taxon>
        <taxon>Platyhelminthes</taxon>
        <taxon>Trematoda</taxon>
        <taxon>Digenea</taxon>
        <taxon>Plagiorchiida</taxon>
        <taxon>Echinostomata</taxon>
        <taxon>Echinostomatoidea</taxon>
        <taxon>Echinostomatidae</taxon>
        <taxon>Echinostoma</taxon>
    </lineage>
</organism>
<evidence type="ECO:0000313" key="2">
    <source>
        <dbReference type="Proteomes" id="UP000272942"/>
    </source>
</evidence>
<evidence type="ECO:0000313" key="1">
    <source>
        <dbReference type="EMBL" id="VDP22383.1"/>
    </source>
</evidence>
<dbReference type="PANTHER" id="PTHR33395:SF22">
    <property type="entry name" value="REVERSE TRANSCRIPTASE DOMAIN-CONTAINING PROTEIN"/>
    <property type="match status" value="1"/>
</dbReference>
<gene>
    <name evidence="1" type="ORF">ECPE_LOCUS415</name>
</gene>
<proteinExistence type="predicted"/>
<accession>A0A183A0D0</accession>
<dbReference type="PANTHER" id="PTHR33395">
    <property type="entry name" value="TRANSCRIPTASE, PUTATIVE-RELATED-RELATED"/>
    <property type="match status" value="1"/>
</dbReference>
<evidence type="ECO:0000313" key="3">
    <source>
        <dbReference type="WBParaSite" id="ECPE_0000041501-mRNA-1"/>
    </source>
</evidence>
<reference evidence="1 2" key="2">
    <citation type="submission" date="2018-11" db="EMBL/GenBank/DDBJ databases">
        <authorList>
            <consortium name="Pathogen Informatics"/>
        </authorList>
    </citation>
    <scope>NUCLEOTIDE SEQUENCE [LARGE SCALE GENOMIC DNA]</scope>
    <source>
        <strain evidence="1 2">Egypt</strain>
    </source>
</reference>
<name>A0A183A0D0_9TREM</name>